<gene>
    <name evidence="2" type="ORF">KU392_04270</name>
</gene>
<dbReference type="RefSeq" id="WP_217734642.1">
    <property type="nucleotide sequence ID" value="NZ_JAHSPR010000002.1"/>
</dbReference>
<evidence type="ECO:0000313" key="2">
    <source>
        <dbReference type="EMBL" id="MBV4396474.1"/>
    </source>
</evidence>
<dbReference type="EMBL" id="JAHSPR010000002">
    <property type="protein sequence ID" value="MBV4396474.1"/>
    <property type="molecule type" value="Genomic_DNA"/>
</dbReference>
<keyword evidence="3" id="KW-1185">Reference proteome</keyword>
<accession>A0ABS6NLG9</accession>
<dbReference type="CDD" id="cd01299">
    <property type="entry name" value="Met_dep_hydrolase_A"/>
    <property type="match status" value="1"/>
</dbReference>
<comment type="caution">
    <text evidence="2">The sequence shown here is derived from an EMBL/GenBank/DDBJ whole genome shotgun (WGS) entry which is preliminary data.</text>
</comment>
<dbReference type="Pfam" id="PF01979">
    <property type="entry name" value="Amidohydro_1"/>
    <property type="match status" value="1"/>
</dbReference>
<dbReference type="PANTHER" id="PTHR43135:SF3">
    <property type="entry name" value="ALPHA-D-RIBOSE 1-METHYLPHOSPHONATE 5-TRIPHOSPHATE DIPHOSPHATASE"/>
    <property type="match status" value="1"/>
</dbReference>
<dbReference type="InterPro" id="IPR051781">
    <property type="entry name" value="Metallo-dep_Hydrolase"/>
</dbReference>
<dbReference type="PANTHER" id="PTHR43135">
    <property type="entry name" value="ALPHA-D-RIBOSE 1-METHYLPHOSPHONATE 5-TRIPHOSPHATE DIPHOSPHATASE"/>
    <property type="match status" value="1"/>
</dbReference>
<evidence type="ECO:0000259" key="1">
    <source>
        <dbReference type="Pfam" id="PF01979"/>
    </source>
</evidence>
<dbReference type="InterPro" id="IPR057744">
    <property type="entry name" value="OTAase-like"/>
</dbReference>
<evidence type="ECO:0000313" key="3">
    <source>
        <dbReference type="Proteomes" id="UP000722165"/>
    </source>
</evidence>
<proteinExistence type="predicted"/>
<dbReference type="InterPro" id="IPR006680">
    <property type="entry name" value="Amidohydro-rel"/>
</dbReference>
<sequence length="444" mass="48217">MGMHLYIHGGQVIDGTGAAPFAASVLVRDDKIMALGQEADQQVMHLDQVKRIDASGLTVMPGLIDSHCHLSFDDASSNLEIFHQRRNALSVLVASYNAKKVLRAGVTSILDPDSVFANSLDLRDAINAGYVEGPRMVCGAYALITGVGGTAGHLIADEGVTGYYRVVQGDDEIIKEVRRQIKEGVDWIKVHVSGVVPHYAHLGERCSWSQKELDLVCEVAHDMGVPVMGHCRGAEAVKRAAKADFDMLFHATGMDEEAIQMVIDKRIPVCPSLTFQANIADFGTQIGTSQALIDLFKNEIQESVEPMKRLIAAGIPLICGSESGFTAVPYGDWHHREMEVFVNHFGMTPLQAIRSATADNAFAMKMSGELGLIKPGCYADILCIEGDPSQQISLLGETRLIQHVIKNGQSLDLSPLPAHKRLSGWHIPSMGQRISKNAVMPAFN</sequence>
<reference evidence="2 3" key="1">
    <citation type="submission" date="2021-06" db="EMBL/GenBank/DDBJ databases">
        <authorList>
            <person name="Lu T."/>
            <person name="Wang Q."/>
            <person name="Han X."/>
        </authorList>
    </citation>
    <scope>NUCLEOTIDE SEQUENCE [LARGE SCALE GENOMIC DNA]</scope>
    <source>
        <strain evidence="2 3">LAM0050</strain>
    </source>
</reference>
<name>A0ABS6NLG9_9BURK</name>
<dbReference type="Proteomes" id="UP000722165">
    <property type="component" value="Unassembled WGS sequence"/>
</dbReference>
<organism evidence="2 3">
    <name type="scientific">Advenella alkanexedens</name>
    <dbReference type="NCBI Taxonomy" id="1481665"/>
    <lineage>
        <taxon>Bacteria</taxon>
        <taxon>Pseudomonadati</taxon>
        <taxon>Pseudomonadota</taxon>
        <taxon>Betaproteobacteria</taxon>
        <taxon>Burkholderiales</taxon>
        <taxon>Alcaligenaceae</taxon>
    </lineage>
</organism>
<protein>
    <submittedName>
        <fullName evidence="2">Amidohydrolase family protein</fullName>
    </submittedName>
</protein>
<feature type="domain" description="Amidohydrolase-related" evidence="1">
    <location>
        <begin position="58"/>
        <end position="409"/>
    </location>
</feature>